<dbReference type="Pfam" id="PF12796">
    <property type="entry name" value="Ank_2"/>
    <property type="match status" value="1"/>
</dbReference>
<dbReference type="Proteomes" id="UP000287972">
    <property type="component" value="Unassembled WGS sequence"/>
</dbReference>
<dbReference type="EMBL" id="NKCL01000088">
    <property type="protein sequence ID" value="RSL83159.1"/>
    <property type="molecule type" value="Genomic_DNA"/>
</dbReference>
<name>A0A428RZZ2_9HYPO</name>
<evidence type="ECO:0000256" key="1">
    <source>
        <dbReference type="ARBA" id="ARBA00022737"/>
    </source>
</evidence>
<dbReference type="PROSITE" id="PS50297">
    <property type="entry name" value="ANK_REP_REGION"/>
    <property type="match status" value="2"/>
</dbReference>
<dbReference type="PANTHER" id="PTHR24198">
    <property type="entry name" value="ANKYRIN REPEAT AND PROTEIN KINASE DOMAIN-CONTAINING PROTEIN"/>
    <property type="match status" value="1"/>
</dbReference>
<gene>
    <name evidence="4" type="ORF">CEP51_004674</name>
</gene>
<protein>
    <submittedName>
        <fullName evidence="4">Uncharacterized protein</fullName>
    </submittedName>
</protein>
<reference evidence="4 5" key="1">
    <citation type="submission" date="2017-06" db="EMBL/GenBank/DDBJ databases">
        <title>Comparative genomic analysis of Ambrosia Fusariam Clade fungi.</title>
        <authorList>
            <person name="Stajich J.E."/>
            <person name="Carrillo J."/>
            <person name="Kijimoto T."/>
            <person name="Eskalen A."/>
            <person name="O'Donnell K."/>
            <person name="Kasson M."/>
        </authorList>
    </citation>
    <scope>NUCLEOTIDE SEQUENCE [LARGE SCALE GENOMIC DNA]</scope>
    <source>
        <strain evidence="4 5">NRRL62606</strain>
    </source>
</reference>
<dbReference type="PROSITE" id="PS50088">
    <property type="entry name" value="ANK_REPEAT"/>
    <property type="match status" value="2"/>
</dbReference>
<dbReference type="SMART" id="SM00248">
    <property type="entry name" value="ANK"/>
    <property type="match status" value="4"/>
</dbReference>
<dbReference type="PANTHER" id="PTHR24198:SF165">
    <property type="entry name" value="ANKYRIN REPEAT-CONTAINING PROTEIN-RELATED"/>
    <property type="match status" value="1"/>
</dbReference>
<evidence type="ECO:0000313" key="5">
    <source>
        <dbReference type="Proteomes" id="UP000287972"/>
    </source>
</evidence>
<evidence type="ECO:0000256" key="2">
    <source>
        <dbReference type="ARBA" id="ARBA00023043"/>
    </source>
</evidence>
<proteinExistence type="predicted"/>
<comment type="caution">
    <text evidence="4">The sequence shown here is derived from an EMBL/GenBank/DDBJ whole genome shotgun (WGS) entry which is preliminary data.</text>
</comment>
<dbReference type="Pfam" id="PF00023">
    <property type="entry name" value="Ank"/>
    <property type="match status" value="1"/>
</dbReference>
<evidence type="ECO:0000313" key="4">
    <source>
        <dbReference type="EMBL" id="RSL83159.1"/>
    </source>
</evidence>
<accession>A0A428RZZ2</accession>
<dbReference type="InterPro" id="IPR002110">
    <property type="entry name" value="Ankyrin_rpt"/>
</dbReference>
<feature type="repeat" description="ANK" evidence="3">
    <location>
        <begin position="141"/>
        <end position="173"/>
    </location>
</feature>
<dbReference type="AlphaFoldDB" id="A0A428RZZ2"/>
<keyword evidence="5" id="KW-1185">Reference proteome</keyword>
<feature type="repeat" description="ANK" evidence="3">
    <location>
        <begin position="113"/>
        <end position="142"/>
    </location>
</feature>
<evidence type="ECO:0000256" key="3">
    <source>
        <dbReference type="PROSITE-ProRule" id="PRU00023"/>
    </source>
</evidence>
<keyword evidence="1" id="KW-0677">Repeat</keyword>
<dbReference type="InterPro" id="IPR036770">
    <property type="entry name" value="Ankyrin_rpt-contain_sf"/>
</dbReference>
<sequence>MPCRRYSRRSTCGWWLRREQRPPAVHEAKSVEEAQERQTPRSALEAQVILPLTILPMEDFRFSSNTLVFQPKQKTAIWATPLHLAAYFGMNDLIPSLLKYSEVDLCPKEGIFTPLYFALVNGHLDTAELLLKNGASPHAEYGIGPLHAAARLGLVDVIDSFVRVGVDVNSQSLDGVTPTVFALYLPEERAIETISHLFKRGADVNPQFGPHSCWGLSDLAWAMKKPGLASWLKATADSIYLTKD</sequence>
<dbReference type="SUPFAM" id="SSF48403">
    <property type="entry name" value="Ankyrin repeat"/>
    <property type="match status" value="1"/>
</dbReference>
<organism evidence="4 5">
    <name type="scientific">Fusarium floridanum</name>
    <dbReference type="NCBI Taxonomy" id="1325733"/>
    <lineage>
        <taxon>Eukaryota</taxon>
        <taxon>Fungi</taxon>
        <taxon>Dikarya</taxon>
        <taxon>Ascomycota</taxon>
        <taxon>Pezizomycotina</taxon>
        <taxon>Sordariomycetes</taxon>
        <taxon>Hypocreomycetidae</taxon>
        <taxon>Hypocreales</taxon>
        <taxon>Nectriaceae</taxon>
        <taxon>Fusarium</taxon>
        <taxon>Fusarium solani species complex</taxon>
    </lineage>
</organism>
<dbReference type="Gene3D" id="1.25.40.20">
    <property type="entry name" value="Ankyrin repeat-containing domain"/>
    <property type="match status" value="1"/>
</dbReference>
<keyword evidence="2 3" id="KW-0040">ANK repeat</keyword>